<comment type="caution">
    <text evidence="2">The sequence shown here is derived from an EMBL/GenBank/DDBJ whole genome shotgun (WGS) entry which is preliminary data.</text>
</comment>
<dbReference type="Proteomes" id="UP001501257">
    <property type="component" value="Unassembled WGS sequence"/>
</dbReference>
<reference evidence="3" key="1">
    <citation type="journal article" date="2019" name="Int. J. Syst. Evol. Microbiol.">
        <title>The Global Catalogue of Microorganisms (GCM) 10K type strain sequencing project: providing services to taxonomists for standard genome sequencing and annotation.</title>
        <authorList>
            <consortium name="The Broad Institute Genomics Platform"/>
            <consortium name="The Broad Institute Genome Sequencing Center for Infectious Disease"/>
            <person name="Wu L."/>
            <person name="Ma J."/>
        </authorList>
    </citation>
    <scope>NUCLEOTIDE SEQUENCE [LARGE SCALE GENOMIC DNA]</scope>
    <source>
        <strain evidence="3">JCM 18952</strain>
    </source>
</reference>
<accession>A0ABP9TPM3</accession>
<dbReference type="Pfam" id="PF13160">
    <property type="entry name" value="DUF3995"/>
    <property type="match status" value="1"/>
</dbReference>
<evidence type="ECO:0000256" key="1">
    <source>
        <dbReference type="SAM" id="Phobius"/>
    </source>
</evidence>
<dbReference type="RefSeq" id="WP_210099903.1">
    <property type="nucleotide sequence ID" value="NZ_BAABLK010000036.1"/>
</dbReference>
<feature type="transmembrane region" description="Helical" evidence="1">
    <location>
        <begin position="53"/>
        <end position="76"/>
    </location>
</feature>
<feature type="transmembrane region" description="Helical" evidence="1">
    <location>
        <begin position="88"/>
        <end position="111"/>
    </location>
</feature>
<dbReference type="InterPro" id="IPR025058">
    <property type="entry name" value="DUF3995"/>
</dbReference>
<evidence type="ECO:0000313" key="2">
    <source>
        <dbReference type="EMBL" id="GAA5228213.1"/>
    </source>
</evidence>
<keyword evidence="1" id="KW-0812">Transmembrane</keyword>
<proteinExistence type="predicted"/>
<feature type="transmembrane region" description="Helical" evidence="1">
    <location>
        <begin position="131"/>
        <end position="152"/>
    </location>
</feature>
<protein>
    <submittedName>
        <fullName evidence="2">DUF3995 domain-containing protein</fullName>
    </submittedName>
</protein>
<keyword evidence="1" id="KW-1133">Transmembrane helix</keyword>
<evidence type="ECO:0000313" key="3">
    <source>
        <dbReference type="Proteomes" id="UP001501257"/>
    </source>
</evidence>
<keyword evidence="3" id="KW-1185">Reference proteome</keyword>
<sequence length="159" mass="17203">MRTTLGWILVWVACIAGSVHAGFSVYWAVGGQWLLATVGQWAVTLSVEAPLRAGLVIGMVAMGKLLAAVIPVAVAYGRFRRRKFWRAVSWAGGLLLVFYGGLNMILSAAVLGGAIRPADGYDVEAMMGHAWLWDPLFLMWGLALVVSLWCSLKEPLPTT</sequence>
<organism evidence="2 3">
    <name type="scientific">Paeniglutamicibacter antarcticus</name>
    <dbReference type="NCBI Taxonomy" id="494023"/>
    <lineage>
        <taxon>Bacteria</taxon>
        <taxon>Bacillati</taxon>
        <taxon>Actinomycetota</taxon>
        <taxon>Actinomycetes</taxon>
        <taxon>Micrococcales</taxon>
        <taxon>Micrococcaceae</taxon>
        <taxon>Paeniglutamicibacter</taxon>
    </lineage>
</organism>
<name>A0ABP9TPM3_9MICC</name>
<keyword evidence="1" id="KW-0472">Membrane</keyword>
<gene>
    <name evidence="2" type="ORF">GCM10025778_27460</name>
</gene>
<dbReference type="EMBL" id="BAABLK010000036">
    <property type="protein sequence ID" value="GAA5228213.1"/>
    <property type="molecule type" value="Genomic_DNA"/>
</dbReference>